<sequence length="143" mass="16068">MTRVMDNPKVCWLHPGNNLKYMDIPQTLNCILRRKLKAICPGVVSTEIFNVGGWQLPADLPALEDKDIAAAVVSALATPPNVLVSLLAVSVAALLEILLVKKTFSKEEFIFFQDLKFFYHINSPLRQQPQNWTLFDISVPFIS</sequence>
<dbReference type="EnsemblMetazoa" id="RPRC014547-RA">
    <property type="protein sequence ID" value="RPRC014547-PA"/>
    <property type="gene ID" value="RPRC014547"/>
</dbReference>
<dbReference type="EMBL" id="ACPB03004125">
    <property type="status" value="NOT_ANNOTATED_CDS"/>
    <property type="molecule type" value="Genomic_DNA"/>
</dbReference>
<organism evidence="1 2">
    <name type="scientific">Rhodnius prolixus</name>
    <name type="common">Triatomid bug</name>
    <dbReference type="NCBI Taxonomy" id="13249"/>
    <lineage>
        <taxon>Eukaryota</taxon>
        <taxon>Metazoa</taxon>
        <taxon>Ecdysozoa</taxon>
        <taxon>Arthropoda</taxon>
        <taxon>Hexapoda</taxon>
        <taxon>Insecta</taxon>
        <taxon>Pterygota</taxon>
        <taxon>Neoptera</taxon>
        <taxon>Paraneoptera</taxon>
        <taxon>Hemiptera</taxon>
        <taxon>Heteroptera</taxon>
        <taxon>Panheteroptera</taxon>
        <taxon>Cimicomorpha</taxon>
        <taxon>Reduviidae</taxon>
        <taxon>Triatominae</taxon>
        <taxon>Rhodnius</taxon>
    </lineage>
</organism>
<dbReference type="VEuPathDB" id="VectorBase:RPRC014547"/>
<proteinExistence type="predicted"/>
<dbReference type="HOGENOM" id="CLU_1808604_0_0_1"/>
<evidence type="ECO:0000313" key="2">
    <source>
        <dbReference type="Proteomes" id="UP000015103"/>
    </source>
</evidence>
<protein>
    <submittedName>
        <fullName evidence="1">Uncharacterized protein</fullName>
    </submittedName>
</protein>
<dbReference type="STRING" id="13249.T1IE27"/>
<dbReference type="InParanoid" id="T1IE27"/>
<keyword evidence="2" id="KW-1185">Reference proteome</keyword>
<dbReference type="Proteomes" id="UP000015103">
    <property type="component" value="Unassembled WGS sequence"/>
</dbReference>
<dbReference type="EMBL" id="ACPB03004127">
    <property type="status" value="NOT_ANNOTATED_CDS"/>
    <property type="molecule type" value="Genomic_DNA"/>
</dbReference>
<evidence type="ECO:0000313" key="1">
    <source>
        <dbReference type="EnsemblMetazoa" id="RPRC014547-PA"/>
    </source>
</evidence>
<dbReference type="AlphaFoldDB" id="T1IE27"/>
<reference evidence="1" key="1">
    <citation type="submission" date="2015-05" db="UniProtKB">
        <authorList>
            <consortium name="EnsemblMetazoa"/>
        </authorList>
    </citation>
    <scope>IDENTIFICATION</scope>
</reference>
<name>T1IE27_RHOPR</name>
<dbReference type="EMBL" id="ACPB03004126">
    <property type="status" value="NOT_ANNOTATED_CDS"/>
    <property type="molecule type" value="Genomic_DNA"/>
</dbReference>
<accession>T1IE27</accession>